<evidence type="ECO:0000313" key="2">
    <source>
        <dbReference type="Proteomes" id="UP000314294"/>
    </source>
</evidence>
<gene>
    <name evidence="1" type="ORF">EYF80_017449</name>
</gene>
<accession>A0A4Z2I2T8</accession>
<sequence length="155" mass="17553">MTGGAARQRLHVTRVFKTLELREATAGRERHSARWSAETQRALTRTRAGIGRDDWCSDRHVVQQWGHMMVPGVVFVAITLSRRSPLLSSSSPPPLSWLHEGFIHKRTSPHHYLSHGPCSLSVSQLDQHWEKGRRILGTDVNRLPPKIGSAPQWML</sequence>
<keyword evidence="2" id="KW-1185">Reference proteome</keyword>
<dbReference type="EMBL" id="SRLO01000139">
    <property type="protein sequence ID" value="TNN72297.1"/>
    <property type="molecule type" value="Genomic_DNA"/>
</dbReference>
<evidence type="ECO:0000313" key="1">
    <source>
        <dbReference type="EMBL" id="TNN72297.1"/>
    </source>
</evidence>
<proteinExistence type="predicted"/>
<reference evidence="1 2" key="1">
    <citation type="submission" date="2019-03" db="EMBL/GenBank/DDBJ databases">
        <title>First draft genome of Liparis tanakae, snailfish: a comprehensive survey of snailfish specific genes.</title>
        <authorList>
            <person name="Kim W."/>
            <person name="Song I."/>
            <person name="Jeong J.-H."/>
            <person name="Kim D."/>
            <person name="Kim S."/>
            <person name="Ryu S."/>
            <person name="Song J.Y."/>
            <person name="Lee S.K."/>
        </authorList>
    </citation>
    <scope>NUCLEOTIDE SEQUENCE [LARGE SCALE GENOMIC DNA]</scope>
    <source>
        <tissue evidence="1">Muscle</tissue>
    </source>
</reference>
<dbReference type="AlphaFoldDB" id="A0A4Z2I2T8"/>
<protein>
    <submittedName>
        <fullName evidence="1">Uncharacterized protein</fullName>
    </submittedName>
</protein>
<organism evidence="1 2">
    <name type="scientific">Liparis tanakae</name>
    <name type="common">Tanaka's snailfish</name>
    <dbReference type="NCBI Taxonomy" id="230148"/>
    <lineage>
        <taxon>Eukaryota</taxon>
        <taxon>Metazoa</taxon>
        <taxon>Chordata</taxon>
        <taxon>Craniata</taxon>
        <taxon>Vertebrata</taxon>
        <taxon>Euteleostomi</taxon>
        <taxon>Actinopterygii</taxon>
        <taxon>Neopterygii</taxon>
        <taxon>Teleostei</taxon>
        <taxon>Neoteleostei</taxon>
        <taxon>Acanthomorphata</taxon>
        <taxon>Eupercaria</taxon>
        <taxon>Perciformes</taxon>
        <taxon>Cottioidei</taxon>
        <taxon>Cottales</taxon>
        <taxon>Liparidae</taxon>
        <taxon>Liparis</taxon>
    </lineage>
</organism>
<name>A0A4Z2I2T8_9TELE</name>
<comment type="caution">
    <text evidence="1">The sequence shown here is derived from an EMBL/GenBank/DDBJ whole genome shotgun (WGS) entry which is preliminary data.</text>
</comment>
<dbReference type="Proteomes" id="UP000314294">
    <property type="component" value="Unassembled WGS sequence"/>
</dbReference>